<comment type="caution">
    <text evidence="2">The sequence shown here is derived from an EMBL/GenBank/DDBJ whole genome shotgun (WGS) entry which is preliminary data.</text>
</comment>
<sequence length="145" mass="16757">MSTRNGYTLIETVIVLLTLSVVIAIAVPFHSKTVDALTFQTFYQQFEDDVLLTQQLSMTNQAFYDLMILPSQQKYFLLETKTERKVLERSIPDTIKLELQTLKVPVRFSSDGTIYSPGSMRIKTNSKSYRVVFPFGKSRCYMYEI</sequence>
<organism evidence="2 3">
    <name type="scientific">Thalassobacillus devorans</name>
    <dbReference type="NCBI Taxonomy" id="279813"/>
    <lineage>
        <taxon>Bacteria</taxon>
        <taxon>Bacillati</taxon>
        <taxon>Bacillota</taxon>
        <taxon>Bacilli</taxon>
        <taxon>Bacillales</taxon>
        <taxon>Bacillaceae</taxon>
        <taxon>Thalassobacillus</taxon>
    </lineage>
</organism>
<dbReference type="RefSeq" id="WP_062446690.1">
    <property type="nucleotide sequence ID" value="NZ_BMCJ01000004.1"/>
</dbReference>
<dbReference type="EMBL" id="BMCJ01000004">
    <property type="protein sequence ID" value="GGC91612.1"/>
    <property type="molecule type" value="Genomic_DNA"/>
</dbReference>
<feature type="transmembrane region" description="Helical" evidence="1">
    <location>
        <begin position="6"/>
        <end position="27"/>
    </location>
</feature>
<dbReference type="PIRSF" id="PIRSF021292">
    <property type="entry name" value="Competence_ComGD"/>
    <property type="match status" value="1"/>
</dbReference>
<dbReference type="NCBIfam" id="NF040982">
    <property type="entry name" value="ComGD"/>
    <property type="match status" value="1"/>
</dbReference>
<dbReference type="InterPro" id="IPR016785">
    <property type="entry name" value="ComGD"/>
</dbReference>
<evidence type="ECO:0000256" key="1">
    <source>
        <dbReference type="SAM" id="Phobius"/>
    </source>
</evidence>
<keyword evidence="1" id="KW-1133">Transmembrane helix</keyword>
<evidence type="ECO:0000313" key="2">
    <source>
        <dbReference type="EMBL" id="GGC91612.1"/>
    </source>
</evidence>
<evidence type="ECO:0008006" key="4">
    <source>
        <dbReference type="Google" id="ProtNLM"/>
    </source>
</evidence>
<name>A0ABQ1P687_9BACI</name>
<keyword evidence="1" id="KW-0472">Membrane</keyword>
<gene>
    <name evidence="2" type="ORF">GCM10007216_22880</name>
</gene>
<keyword evidence="1" id="KW-0812">Transmembrane</keyword>
<evidence type="ECO:0000313" key="3">
    <source>
        <dbReference type="Proteomes" id="UP000619534"/>
    </source>
</evidence>
<reference evidence="3" key="1">
    <citation type="journal article" date="2019" name="Int. J. Syst. Evol. Microbiol.">
        <title>The Global Catalogue of Microorganisms (GCM) 10K type strain sequencing project: providing services to taxonomists for standard genome sequencing and annotation.</title>
        <authorList>
            <consortium name="The Broad Institute Genomics Platform"/>
            <consortium name="The Broad Institute Genome Sequencing Center for Infectious Disease"/>
            <person name="Wu L."/>
            <person name="Ma J."/>
        </authorList>
    </citation>
    <scope>NUCLEOTIDE SEQUENCE [LARGE SCALE GENOMIC DNA]</scope>
    <source>
        <strain evidence="3">CCM 7282</strain>
    </source>
</reference>
<keyword evidence="3" id="KW-1185">Reference proteome</keyword>
<proteinExistence type="predicted"/>
<accession>A0ABQ1P687</accession>
<protein>
    <recommendedName>
        <fullName evidence="4">Competence protein ComGD</fullName>
    </recommendedName>
</protein>
<dbReference type="Proteomes" id="UP000619534">
    <property type="component" value="Unassembled WGS sequence"/>
</dbReference>